<evidence type="ECO:0000256" key="9">
    <source>
        <dbReference type="SAM" id="SignalP"/>
    </source>
</evidence>
<comment type="subcellular location">
    <subcellularLocation>
        <location evidence="2">Cell membrane</location>
        <topology evidence="2">Lipid-anchor</topology>
        <topology evidence="2">GPI-anchor</topology>
    </subcellularLocation>
</comment>
<keyword evidence="5 9" id="KW-0732">Signal</keyword>
<evidence type="ECO:0000256" key="3">
    <source>
        <dbReference type="ARBA" id="ARBA00022475"/>
    </source>
</evidence>
<dbReference type="GO" id="GO:0005886">
    <property type="term" value="C:plasma membrane"/>
    <property type="evidence" value="ECO:0007669"/>
    <property type="project" value="UniProtKB-SubCell"/>
</dbReference>
<dbReference type="InterPro" id="IPR025932">
    <property type="entry name" value="Trypano_VSG_B_N_dom"/>
</dbReference>
<dbReference type="VEuPathDB" id="TriTrypDB:Tb427_000432200"/>
<evidence type="ECO:0000259" key="10">
    <source>
        <dbReference type="Pfam" id="PF13206"/>
    </source>
</evidence>
<keyword evidence="8" id="KW-0449">Lipoprotein</keyword>
<feature type="domain" description="Trypanosome variant surface glycoprotein B-type N-terminal" evidence="10">
    <location>
        <begin position="9"/>
        <end position="303"/>
    </location>
</feature>
<protein>
    <submittedName>
        <fullName evidence="11">Variant surface glycoprotein 1125.1502</fullName>
    </submittedName>
</protein>
<evidence type="ECO:0000256" key="6">
    <source>
        <dbReference type="ARBA" id="ARBA00023136"/>
    </source>
</evidence>
<proteinExistence type="predicted"/>
<keyword evidence="6" id="KW-0472">Membrane</keyword>
<accession>A0A1J0R759</accession>
<keyword evidence="4" id="KW-0336">GPI-anchor</keyword>
<dbReference type="EMBL" id="KX699739">
    <property type="protein sequence ID" value="APD73695.1"/>
    <property type="molecule type" value="Genomic_DNA"/>
</dbReference>
<feature type="chain" id="PRO_5013334842" evidence="9">
    <location>
        <begin position="19"/>
        <end position="314"/>
    </location>
</feature>
<feature type="signal peptide" evidence="9">
    <location>
        <begin position="1"/>
        <end position="18"/>
    </location>
</feature>
<organism evidence="11">
    <name type="scientific">Trypanosoma brucei</name>
    <dbReference type="NCBI Taxonomy" id="5691"/>
    <lineage>
        <taxon>Eukaryota</taxon>
        <taxon>Discoba</taxon>
        <taxon>Euglenozoa</taxon>
        <taxon>Kinetoplastea</taxon>
        <taxon>Metakinetoplastina</taxon>
        <taxon>Trypanosomatida</taxon>
        <taxon>Trypanosomatidae</taxon>
        <taxon>Trypanosoma</taxon>
    </lineage>
</organism>
<evidence type="ECO:0000256" key="7">
    <source>
        <dbReference type="ARBA" id="ARBA00023180"/>
    </source>
</evidence>
<evidence type="ECO:0000256" key="4">
    <source>
        <dbReference type="ARBA" id="ARBA00022622"/>
    </source>
</evidence>
<evidence type="ECO:0000256" key="5">
    <source>
        <dbReference type="ARBA" id="ARBA00022729"/>
    </source>
</evidence>
<dbReference type="GO" id="GO:0098552">
    <property type="term" value="C:side of membrane"/>
    <property type="evidence" value="ECO:0007669"/>
    <property type="project" value="UniProtKB-KW"/>
</dbReference>
<sequence length="314" mass="32868">MTQHISLIVAILTAPSTGAEIAANDAVRAYHTLCAVVALAKGKPVMPEDVAKQAITEDINLLHGLNITASHDFLYGQNFKQVEGKVITETNWIKYGQKWEEAKTKLEESKLEINGLKILRPKWSHATKTASAIINRSLEMALQLEGQYEDPAKDNDAPEEMKKALYGETGKQTSTAGETFADSGSNSCAAPGTGDNKPGISLASDPVCICSDSAGKNQGNSCLGKNGGANVIYTNAATANTGAAQLVNGCPYAKDTIITPGAIATFGSGIKDAQGTNQAEHVVLGAKNQHACNGAITSGCIKYLAPVNGEPNIP</sequence>
<evidence type="ECO:0000313" key="11">
    <source>
        <dbReference type="EMBL" id="APD73695.1"/>
    </source>
</evidence>
<comment type="function">
    <text evidence="1">VSG forms a coat on the surface of the parasite. The trypanosome evades the immune response of the host by expressing a series of antigenically distinct VSGs from an estimated 1000 VSG genes.</text>
</comment>
<keyword evidence="3" id="KW-1003">Cell membrane</keyword>
<reference evidence="11" key="1">
    <citation type="submission" date="2016-08" db="EMBL/GenBank/DDBJ databases">
        <title>VSG repertoire of Trypanosoma brucei EATRO 1125.</title>
        <authorList>
            <person name="Cross G.A."/>
        </authorList>
    </citation>
    <scope>NUCLEOTIDE SEQUENCE</scope>
    <source>
        <strain evidence="11">EATRO 1125</strain>
    </source>
</reference>
<dbReference type="Pfam" id="PF13206">
    <property type="entry name" value="VSG_B"/>
    <property type="match status" value="1"/>
</dbReference>
<evidence type="ECO:0000256" key="1">
    <source>
        <dbReference type="ARBA" id="ARBA00002523"/>
    </source>
</evidence>
<dbReference type="VEuPathDB" id="TriTrypDB:Tb927.11.17770"/>
<evidence type="ECO:0000256" key="2">
    <source>
        <dbReference type="ARBA" id="ARBA00004609"/>
    </source>
</evidence>
<keyword evidence="7" id="KW-0325">Glycoprotein</keyword>
<evidence type="ECO:0000256" key="8">
    <source>
        <dbReference type="ARBA" id="ARBA00023288"/>
    </source>
</evidence>
<name>A0A1J0R759_9TRYP</name>
<dbReference type="AlphaFoldDB" id="A0A1J0R759"/>